<accession>A8AAJ6</accession>
<sequence>MVTAGLPGSGKGTFAEVAKALGIPVIVMGDIVREEAKKRNLELTSDNLAKVAAELRAKHGKDVLAKLVIDRIEREYKESCVVLVDGCRAPEELETFKRYTKVIVVAIEAPFELRAERLSSRARADDRGNVVEILKKRDEKEIELGVKKIMEMADFIIPNTRDVEDFVERAKLLLKGVLKEACDA</sequence>
<dbReference type="Pfam" id="PF13207">
    <property type="entry name" value="AAA_17"/>
    <property type="match status" value="1"/>
</dbReference>
<dbReference type="SUPFAM" id="SSF52540">
    <property type="entry name" value="P-loop containing nucleoside triphosphate hydrolases"/>
    <property type="match status" value="1"/>
</dbReference>
<protein>
    <submittedName>
        <fullName evidence="1">Dephospho-CoA kinase-like protein</fullName>
    </submittedName>
</protein>
<keyword evidence="2" id="KW-1185">Reference proteome</keyword>
<dbReference type="PANTHER" id="PTHR41930">
    <property type="entry name" value="UPF0200 PROTEIN MJ1399"/>
    <property type="match status" value="1"/>
</dbReference>
<name>A8AAJ6_IGNH4</name>
<dbReference type="PhylomeDB" id="A8AAJ6"/>
<organism evidence="1 2">
    <name type="scientific">Ignicoccus hospitalis (strain KIN4/I / DSM 18386 / JCM 14125)</name>
    <dbReference type="NCBI Taxonomy" id="453591"/>
    <lineage>
        <taxon>Archaea</taxon>
        <taxon>Thermoproteota</taxon>
        <taxon>Thermoprotei</taxon>
        <taxon>Desulfurococcales</taxon>
        <taxon>Desulfurococcaceae</taxon>
        <taxon>Ignicoccus</taxon>
    </lineage>
</organism>
<dbReference type="InterPro" id="IPR027417">
    <property type="entry name" value="P-loop_NTPase"/>
</dbReference>
<dbReference type="GO" id="GO:0016301">
    <property type="term" value="F:kinase activity"/>
    <property type="evidence" value="ECO:0007669"/>
    <property type="project" value="UniProtKB-KW"/>
</dbReference>
<evidence type="ECO:0000313" key="2">
    <source>
        <dbReference type="Proteomes" id="UP000000262"/>
    </source>
</evidence>
<dbReference type="Gene3D" id="3.40.50.300">
    <property type="entry name" value="P-loop containing nucleotide triphosphate hydrolases"/>
    <property type="match status" value="1"/>
</dbReference>
<keyword evidence="1" id="KW-0418">Kinase</keyword>
<keyword evidence="1" id="KW-0808">Transferase</keyword>
<dbReference type="eggNOG" id="arCOG01045">
    <property type="taxonomic scope" value="Archaea"/>
</dbReference>
<reference evidence="1 2" key="1">
    <citation type="journal article" date="2008" name="Genome Biol.">
        <title>A genomic analysis of the archaeal system Ignicoccus hospitalis-Nanoarchaeum equitans.</title>
        <authorList>
            <person name="Podar M."/>
            <person name="Anderson I."/>
            <person name="Makarova K.S."/>
            <person name="Elkins J.G."/>
            <person name="Ivanova N."/>
            <person name="Wall M.A."/>
            <person name="Lykidis A."/>
            <person name="Mavromatis K."/>
            <person name="Sun H."/>
            <person name="Hudson M.E."/>
            <person name="Chen W."/>
            <person name="Deciu C."/>
            <person name="Hutchison D."/>
            <person name="Eads J.R."/>
            <person name="Anderson A."/>
            <person name="Fernandes F."/>
            <person name="Szeto E."/>
            <person name="Lapidus A."/>
            <person name="Kyrpides N.C."/>
            <person name="Saier M.H.Jr."/>
            <person name="Richardson P.M."/>
            <person name="Rachel R."/>
            <person name="Huber H."/>
            <person name="Eisen J.A."/>
            <person name="Koonin E.V."/>
            <person name="Keller M."/>
            <person name="Stetter K.O."/>
        </authorList>
    </citation>
    <scope>NUCLEOTIDE SEQUENCE [LARGE SCALE GENOMIC DNA]</scope>
    <source>
        <strain evidence="2">KIN4/I / DSM 18386 / JCM 14125</strain>
    </source>
</reference>
<dbReference type="HOGENOM" id="CLU_096329_1_0_2"/>
<evidence type="ECO:0000313" key="1">
    <source>
        <dbReference type="EMBL" id="ABU81948.1"/>
    </source>
</evidence>
<gene>
    <name evidence="1" type="ordered locus">Igni_0766</name>
</gene>
<dbReference type="KEGG" id="iho:Igni_0766"/>
<dbReference type="PANTHER" id="PTHR41930:SF1">
    <property type="entry name" value="DEPHOSPHO-COA KINASE"/>
    <property type="match status" value="1"/>
</dbReference>
<dbReference type="EMBL" id="CP000816">
    <property type="protein sequence ID" value="ABU81948.1"/>
    <property type="molecule type" value="Genomic_DNA"/>
</dbReference>
<dbReference type="AlphaFoldDB" id="A8AAJ6"/>
<dbReference type="Proteomes" id="UP000000262">
    <property type="component" value="Chromosome"/>
</dbReference>
<dbReference type="STRING" id="453591.Igni_0766"/>
<proteinExistence type="predicted"/>